<gene>
    <name evidence="3" type="ORF">RR46_04049</name>
</gene>
<keyword evidence="4" id="KW-1185">Reference proteome</keyword>
<feature type="coiled-coil region" evidence="1">
    <location>
        <begin position="370"/>
        <end position="397"/>
    </location>
</feature>
<evidence type="ECO:0000313" key="3">
    <source>
        <dbReference type="EMBL" id="KPJ05212.1"/>
    </source>
</evidence>
<keyword evidence="1" id="KW-0175">Coiled coil</keyword>
<dbReference type="EMBL" id="KQ458761">
    <property type="protein sequence ID" value="KPJ05212.1"/>
    <property type="molecule type" value="Genomic_DNA"/>
</dbReference>
<reference evidence="3 4" key="1">
    <citation type="journal article" date="2015" name="Nat. Commun.">
        <title>Outbred genome sequencing and CRISPR/Cas9 gene editing in butterflies.</title>
        <authorList>
            <person name="Li X."/>
            <person name="Fan D."/>
            <person name="Zhang W."/>
            <person name="Liu G."/>
            <person name="Zhang L."/>
            <person name="Zhao L."/>
            <person name="Fang X."/>
            <person name="Chen L."/>
            <person name="Dong Y."/>
            <person name="Chen Y."/>
            <person name="Ding Y."/>
            <person name="Zhao R."/>
            <person name="Feng M."/>
            <person name="Zhu Y."/>
            <person name="Feng Y."/>
            <person name="Jiang X."/>
            <person name="Zhu D."/>
            <person name="Xiang H."/>
            <person name="Feng X."/>
            <person name="Li S."/>
            <person name="Wang J."/>
            <person name="Zhang G."/>
            <person name="Kronforst M.R."/>
            <person name="Wang W."/>
        </authorList>
    </citation>
    <scope>NUCLEOTIDE SEQUENCE [LARGE SCALE GENOMIC DNA]</scope>
    <source>
        <strain evidence="3">Ya'a_city_454_Px</strain>
        <tissue evidence="3">Whole body</tissue>
    </source>
</reference>
<evidence type="ECO:0000313" key="4">
    <source>
        <dbReference type="Proteomes" id="UP000053268"/>
    </source>
</evidence>
<proteinExistence type="predicted"/>
<feature type="region of interest" description="Disordered" evidence="2">
    <location>
        <begin position="418"/>
        <end position="438"/>
    </location>
</feature>
<evidence type="ECO:0000256" key="1">
    <source>
        <dbReference type="SAM" id="Coils"/>
    </source>
</evidence>
<evidence type="ECO:0000256" key="2">
    <source>
        <dbReference type="SAM" id="MobiDB-lite"/>
    </source>
</evidence>
<feature type="compositionally biased region" description="Basic and acidic residues" evidence="2">
    <location>
        <begin position="429"/>
        <end position="438"/>
    </location>
</feature>
<accession>A0A194QI69</accession>
<feature type="compositionally biased region" description="Basic and acidic residues" evidence="2">
    <location>
        <begin position="342"/>
        <end position="356"/>
    </location>
</feature>
<protein>
    <submittedName>
        <fullName evidence="3">Uncharacterized protein</fullName>
    </submittedName>
</protein>
<organism evidence="3 4">
    <name type="scientific">Papilio xuthus</name>
    <name type="common">Asian swallowtail butterfly</name>
    <dbReference type="NCBI Taxonomy" id="66420"/>
    <lineage>
        <taxon>Eukaryota</taxon>
        <taxon>Metazoa</taxon>
        <taxon>Ecdysozoa</taxon>
        <taxon>Arthropoda</taxon>
        <taxon>Hexapoda</taxon>
        <taxon>Insecta</taxon>
        <taxon>Pterygota</taxon>
        <taxon>Neoptera</taxon>
        <taxon>Endopterygota</taxon>
        <taxon>Lepidoptera</taxon>
        <taxon>Glossata</taxon>
        <taxon>Ditrysia</taxon>
        <taxon>Papilionoidea</taxon>
        <taxon>Papilionidae</taxon>
        <taxon>Papilioninae</taxon>
        <taxon>Papilio</taxon>
    </lineage>
</organism>
<dbReference type="Proteomes" id="UP000053268">
    <property type="component" value="Unassembled WGS sequence"/>
</dbReference>
<feature type="region of interest" description="Disordered" evidence="2">
    <location>
        <begin position="340"/>
        <end position="365"/>
    </location>
</feature>
<dbReference type="AlphaFoldDB" id="A0A194QI69"/>
<sequence>MTSHRIEVCHSADLKKLLLEAGVVCARTVAQSEESSLSSEETVKDVPGHEIEAEHEEIVVHEESTYPTEEITEEQPEIFPTPSLRKMLPDKIRMIEKHNRIHVLPEVFKTDIDPMKIPRILNTHPQKYINDLAEITGCKNYMNSLAEFWFLDTLANLLRRAQEDGFEKPSQVVLIQWFCEWMKEIQHFDAATRQRMLKRFKVVLIQWFCEWMKEIQHFDAATRQRMLKRFKDTMLLAAGYLAQYDELPVPADVGVSYKPEETAGASLPPTATASKHLVTFENFQCCLTDLTKIIHYIFDLFSSDFQYDLIRSVFTFTPEYRIIDAPHTLQQPKRFFTTYKPKPKEKAPKKEKEQKTAKGKKKEVESEQFLHLIQLQNEIEREKEEELEKEREDWHRRSHLLPLAFAVTDEFFDKYWPPPTPEIVSIPEPEPKGKGKKK</sequence>
<name>A0A194QI69_PAPXU</name>